<evidence type="ECO:0000259" key="1">
    <source>
        <dbReference type="Pfam" id="PF08291"/>
    </source>
</evidence>
<dbReference type="SUPFAM" id="SSF47090">
    <property type="entry name" value="PGBD-like"/>
    <property type="match status" value="1"/>
</dbReference>
<dbReference type="RefSeq" id="WP_082667696.1">
    <property type="nucleotide sequence ID" value="NZ_BBXV01000023.1"/>
</dbReference>
<accession>A0A0U9HZG7</accession>
<reference evidence="3" key="1">
    <citation type="submission" date="2015-07" db="EMBL/GenBank/DDBJ databases">
        <title>Draft Genome Sequence of Oceanobacillus picturae Heshi-B3 that Was Isolated from Fermented Rice Bran with Aging Salted Mackerel, Which Was Named Heshiko as Traditional Fermented Seafood in Japan.</title>
        <authorList>
            <person name="Akuzawa S."/>
            <person name="Nakagawa J."/>
            <person name="Kanekatsu T."/>
            <person name="Kanesaki Y."/>
            <person name="Suzuki T."/>
        </authorList>
    </citation>
    <scope>NUCLEOTIDE SEQUENCE [LARGE SCALE GENOMIC DNA]</scope>
    <source>
        <strain evidence="3">Heshi-B3</strain>
    </source>
</reference>
<dbReference type="InterPro" id="IPR009045">
    <property type="entry name" value="Zn_M74/Hedgehog-like"/>
</dbReference>
<organism evidence="2 3">
    <name type="scientific">Oceanobacillus picturae</name>
    <dbReference type="NCBI Taxonomy" id="171693"/>
    <lineage>
        <taxon>Bacteria</taxon>
        <taxon>Bacillati</taxon>
        <taxon>Bacillota</taxon>
        <taxon>Bacilli</taxon>
        <taxon>Bacillales</taxon>
        <taxon>Bacillaceae</taxon>
        <taxon>Oceanobacillus</taxon>
    </lineage>
</organism>
<proteinExistence type="predicted"/>
<gene>
    <name evidence="2" type="ORF">OPHB3_1984</name>
</gene>
<evidence type="ECO:0000313" key="3">
    <source>
        <dbReference type="Proteomes" id="UP000052946"/>
    </source>
</evidence>
<dbReference type="InterPro" id="IPR013230">
    <property type="entry name" value="Peptidase_M15A_C"/>
</dbReference>
<dbReference type="Pfam" id="PF08291">
    <property type="entry name" value="Peptidase_M15_3"/>
    <property type="match status" value="1"/>
</dbReference>
<sequence>MIQVGSRGHEVEKFQTSAIELGFGELLGGHGADGVFGEDTEKTAIALQKWLGVKADAIPGPITYKAIDKAKKNAGNKGTRNFKISEFNSKDGGGMLKGGMSDELLLKLETLRYQCGNKPMRINSGYRTKSHNKAVGGASNSQHMYGRAADVVVVGVSPSMVYKKAVKLFSNGGVGKYNTFTHVDTRGYKARF</sequence>
<name>A0A0U9HZG7_9BACI</name>
<protein>
    <submittedName>
        <fullName evidence="2">Peptidase M15</fullName>
    </submittedName>
</protein>
<reference evidence="2 3" key="2">
    <citation type="journal article" date="2016" name="Genome Announc.">
        <title>Draft Genome Sequence of Oceanobacillus picturae Heshi-B3, Isolated from Fermented Rice Bran in a Traditional Japanese Seafood Dish.</title>
        <authorList>
            <person name="Akuzawa S."/>
            <person name="Nagaoka J."/>
            <person name="Kanekatsu M."/>
            <person name="Kanesaki Y."/>
            <person name="Suzuki T."/>
        </authorList>
    </citation>
    <scope>NUCLEOTIDE SEQUENCE [LARGE SCALE GENOMIC DNA]</scope>
    <source>
        <strain evidence="2 3">Heshi-B3</strain>
    </source>
</reference>
<dbReference type="AlphaFoldDB" id="A0A0U9HZG7"/>
<comment type="caution">
    <text evidence="2">The sequence shown here is derived from an EMBL/GenBank/DDBJ whole genome shotgun (WGS) entry which is preliminary data.</text>
</comment>
<evidence type="ECO:0000313" key="2">
    <source>
        <dbReference type="EMBL" id="GAQ18045.1"/>
    </source>
</evidence>
<dbReference type="Gene3D" id="1.10.101.10">
    <property type="entry name" value="PGBD-like superfamily/PGBD"/>
    <property type="match status" value="1"/>
</dbReference>
<dbReference type="OrthoDB" id="9794294at2"/>
<dbReference type="Gene3D" id="3.30.1380.10">
    <property type="match status" value="1"/>
</dbReference>
<dbReference type="InterPro" id="IPR036365">
    <property type="entry name" value="PGBD-like_sf"/>
</dbReference>
<feature type="domain" description="Peptidase M15A C-terminal" evidence="1">
    <location>
        <begin position="85"/>
        <end position="184"/>
    </location>
</feature>
<dbReference type="EMBL" id="BBXV01000023">
    <property type="protein sequence ID" value="GAQ18045.1"/>
    <property type="molecule type" value="Genomic_DNA"/>
</dbReference>
<dbReference type="SUPFAM" id="SSF55166">
    <property type="entry name" value="Hedgehog/DD-peptidase"/>
    <property type="match status" value="1"/>
</dbReference>
<dbReference type="InterPro" id="IPR036366">
    <property type="entry name" value="PGBDSf"/>
</dbReference>
<dbReference type="Proteomes" id="UP000052946">
    <property type="component" value="Unassembled WGS sequence"/>
</dbReference>